<evidence type="ECO:0000313" key="10">
    <source>
        <dbReference type="EMBL" id="VEU55916.1"/>
    </source>
</evidence>
<keyword evidence="5" id="KW-0687">Ribonucleoprotein</keyword>
<dbReference type="Pfam" id="PF03948">
    <property type="entry name" value="Ribosomal_L9_C"/>
    <property type="match status" value="1"/>
</dbReference>
<keyword evidence="11" id="KW-1185">Reference proteome</keyword>
<feature type="domain" description="Large ribosomal subunit protein bL9 C-terminal" evidence="9">
    <location>
        <begin position="62"/>
        <end position="142"/>
    </location>
</feature>
<dbReference type="Gene3D" id="3.40.5.10">
    <property type="entry name" value="Ribosomal protein L9, N-terminal domain"/>
    <property type="match status" value="1"/>
</dbReference>
<comment type="similarity">
    <text evidence="1">Belongs to the bacterial ribosomal protein bL9 family.</text>
</comment>
<name>A0A448ZXD1_METOS</name>
<evidence type="ECO:0000259" key="8">
    <source>
        <dbReference type="Pfam" id="PF01281"/>
    </source>
</evidence>
<dbReference type="InterPro" id="IPR000244">
    <property type="entry name" value="Ribosomal_bL9"/>
</dbReference>
<dbReference type="PANTHER" id="PTHR21368">
    <property type="entry name" value="50S RIBOSOMAL PROTEIN L9"/>
    <property type="match status" value="1"/>
</dbReference>
<keyword evidence="2" id="KW-0699">rRNA-binding</keyword>
<dbReference type="GO" id="GO:0005840">
    <property type="term" value="C:ribosome"/>
    <property type="evidence" value="ECO:0007669"/>
    <property type="project" value="UniProtKB-KW"/>
</dbReference>
<dbReference type="SUPFAM" id="SSF55658">
    <property type="entry name" value="L9 N-domain-like"/>
    <property type="match status" value="1"/>
</dbReference>
<proteinExistence type="inferred from homology"/>
<dbReference type="InterPro" id="IPR020594">
    <property type="entry name" value="Ribosomal_bL9_bac/chp"/>
</dbReference>
<feature type="domain" description="Ribosomal protein L9" evidence="8">
    <location>
        <begin position="1"/>
        <end position="45"/>
    </location>
</feature>
<evidence type="ECO:0000256" key="5">
    <source>
        <dbReference type="ARBA" id="ARBA00023274"/>
    </source>
</evidence>
<dbReference type="AlphaFoldDB" id="A0A448ZXD1"/>
<evidence type="ECO:0000256" key="7">
    <source>
        <dbReference type="ARBA" id="ARBA00035456"/>
    </source>
</evidence>
<dbReference type="Gene3D" id="3.10.430.100">
    <property type="entry name" value="Ribosomal protein L9, C-terminal domain"/>
    <property type="match status" value="1"/>
</dbReference>
<reference evidence="10 11" key="1">
    <citation type="submission" date="2019-01" db="EMBL/GenBank/DDBJ databases">
        <authorList>
            <consortium name="Pathogen Informatics"/>
        </authorList>
    </citation>
    <scope>NUCLEOTIDE SEQUENCE [LARGE SCALE GENOMIC DNA]</scope>
    <source>
        <strain evidence="10 11">NCTC10112</strain>
    </source>
</reference>
<dbReference type="InterPro" id="IPR036935">
    <property type="entry name" value="Ribosomal_bL9_N_sf"/>
</dbReference>
<dbReference type="GO" id="GO:0006412">
    <property type="term" value="P:translation"/>
    <property type="evidence" value="ECO:0007669"/>
    <property type="project" value="InterPro"/>
</dbReference>
<dbReference type="RefSeq" id="WP_022936109.1">
    <property type="nucleotide sequence ID" value="NZ_LR214940.1"/>
</dbReference>
<dbReference type="Proteomes" id="UP000290482">
    <property type="component" value="Chromosome"/>
</dbReference>
<dbReference type="InterPro" id="IPR020069">
    <property type="entry name" value="Ribosomal_bL9_C"/>
</dbReference>
<dbReference type="Pfam" id="PF01281">
    <property type="entry name" value="Ribosomal_L9_N"/>
    <property type="match status" value="1"/>
</dbReference>
<dbReference type="GO" id="GO:0019843">
    <property type="term" value="F:rRNA binding"/>
    <property type="evidence" value="ECO:0007669"/>
    <property type="project" value="UniProtKB-KW"/>
</dbReference>
<evidence type="ECO:0000256" key="2">
    <source>
        <dbReference type="ARBA" id="ARBA00022730"/>
    </source>
</evidence>
<evidence type="ECO:0000259" key="9">
    <source>
        <dbReference type="Pfam" id="PF03948"/>
    </source>
</evidence>
<dbReference type="InterPro" id="IPR020070">
    <property type="entry name" value="Ribosomal_bL9_N"/>
</dbReference>
<protein>
    <recommendedName>
        <fullName evidence="6">Large ribosomal subunit protein bL9</fullName>
    </recommendedName>
    <alternativeName>
        <fullName evidence="7">50S ribosomal protein L9</fullName>
    </alternativeName>
</protein>
<dbReference type="EMBL" id="LR214940">
    <property type="protein sequence ID" value="VEU55916.1"/>
    <property type="molecule type" value="Genomic_DNA"/>
</dbReference>
<evidence type="ECO:0000256" key="6">
    <source>
        <dbReference type="ARBA" id="ARBA00035292"/>
    </source>
</evidence>
<evidence type="ECO:0000313" key="11">
    <source>
        <dbReference type="Proteomes" id="UP000290482"/>
    </source>
</evidence>
<dbReference type="InterPro" id="IPR036791">
    <property type="entry name" value="Ribosomal_bL9_C_sf"/>
</dbReference>
<accession>A0A448ZXD1</accession>
<dbReference type="GO" id="GO:0003735">
    <property type="term" value="F:structural constituent of ribosome"/>
    <property type="evidence" value="ECO:0007669"/>
    <property type="project" value="InterPro"/>
</dbReference>
<evidence type="ECO:0000256" key="3">
    <source>
        <dbReference type="ARBA" id="ARBA00022884"/>
    </source>
</evidence>
<keyword evidence="4 10" id="KW-0689">Ribosomal protein</keyword>
<dbReference type="OrthoDB" id="9788336at2"/>
<dbReference type="KEGG" id="mob:NCTC10112_00503"/>
<dbReference type="GO" id="GO:1990904">
    <property type="term" value="C:ribonucleoprotein complex"/>
    <property type="evidence" value="ECO:0007669"/>
    <property type="project" value="UniProtKB-KW"/>
</dbReference>
<keyword evidence="3" id="KW-0694">RNA-binding</keyword>
<dbReference type="InterPro" id="IPR009027">
    <property type="entry name" value="Ribosomal_bL9/RNase_H1_N"/>
</dbReference>
<sequence length="145" mass="16696">MKVIIIKPFQNYKVNQIVEVSDGYGKNFLIKQGYAQPVNKQTIANLDRVIEHIQINKQHEIEKAQVFKKELEKLILKFSLKSNGNIVHGNITPTAIEKELQKLNLKVPKNSLEKINLNTFGLHYVEVKLLPEVIAKIKVEIIEEK</sequence>
<evidence type="ECO:0000256" key="1">
    <source>
        <dbReference type="ARBA" id="ARBA00010605"/>
    </source>
</evidence>
<evidence type="ECO:0000256" key="4">
    <source>
        <dbReference type="ARBA" id="ARBA00022980"/>
    </source>
</evidence>
<dbReference type="SUPFAM" id="SSF55653">
    <property type="entry name" value="Ribosomal protein L9 C-domain"/>
    <property type="match status" value="1"/>
</dbReference>
<gene>
    <name evidence="10" type="primary">rpII</name>
    <name evidence="10" type="ORF">NCTC10112_00503</name>
</gene>
<dbReference type="NCBIfam" id="TIGR00158">
    <property type="entry name" value="L9"/>
    <property type="match status" value="1"/>
</dbReference>
<organism evidence="10 11">
    <name type="scientific">Metamycoplasma orale</name>
    <name type="common">Mycoplasma orale</name>
    <dbReference type="NCBI Taxonomy" id="2121"/>
    <lineage>
        <taxon>Bacteria</taxon>
        <taxon>Bacillati</taxon>
        <taxon>Mycoplasmatota</taxon>
        <taxon>Mycoplasmoidales</taxon>
        <taxon>Metamycoplasmataceae</taxon>
        <taxon>Metamycoplasma</taxon>
    </lineage>
</organism>